<dbReference type="SUPFAM" id="SSF102114">
    <property type="entry name" value="Radical SAM enzymes"/>
    <property type="match status" value="1"/>
</dbReference>
<dbReference type="RefSeq" id="WP_203677702.1">
    <property type="nucleotide sequence ID" value="NZ_BOMW01000015.1"/>
</dbReference>
<dbReference type="CDD" id="cd01335">
    <property type="entry name" value="Radical_SAM"/>
    <property type="match status" value="1"/>
</dbReference>
<dbReference type="Pfam" id="PF04055">
    <property type="entry name" value="Radical_SAM"/>
    <property type="match status" value="1"/>
</dbReference>
<evidence type="ECO:0000259" key="6">
    <source>
        <dbReference type="PROSITE" id="PS51918"/>
    </source>
</evidence>
<organism evidence="7 8">
    <name type="scientific">Actinoplanes siamensis</name>
    <dbReference type="NCBI Taxonomy" id="1223317"/>
    <lineage>
        <taxon>Bacteria</taxon>
        <taxon>Bacillati</taxon>
        <taxon>Actinomycetota</taxon>
        <taxon>Actinomycetes</taxon>
        <taxon>Micromonosporales</taxon>
        <taxon>Micromonosporaceae</taxon>
        <taxon>Actinoplanes</taxon>
    </lineage>
</organism>
<evidence type="ECO:0000256" key="1">
    <source>
        <dbReference type="ARBA" id="ARBA00001966"/>
    </source>
</evidence>
<feature type="domain" description="Radical SAM core" evidence="6">
    <location>
        <begin position="76"/>
        <end position="307"/>
    </location>
</feature>
<dbReference type="InterPro" id="IPR023885">
    <property type="entry name" value="4Fe4S-binding_SPASM_dom"/>
</dbReference>
<comment type="caution">
    <text evidence="7">The sequence shown here is derived from an EMBL/GenBank/DDBJ whole genome shotgun (WGS) entry which is preliminary data.</text>
</comment>
<keyword evidence="3" id="KW-0479">Metal-binding</keyword>
<dbReference type="AlphaFoldDB" id="A0A919N417"/>
<protein>
    <recommendedName>
        <fullName evidence="6">Radical SAM core domain-containing protein</fullName>
    </recommendedName>
</protein>
<keyword evidence="4" id="KW-0408">Iron</keyword>
<evidence type="ECO:0000256" key="5">
    <source>
        <dbReference type="ARBA" id="ARBA00023014"/>
    </source>
</evidence>
<dbReference type="InterPro" id="IPR058240">
    <property type="entry name" value="rSAM_sf"/>
</dbReference>
<name>A0A919N417_9ACTN</name>
<dbReference type="InterPro" id="IPR007197">
    <property type="entry name" value="rSAM"/>
</dbReference>
<evidence type="ECO:0000313" key="8">
    <source>
        <dbReference type="Proteomes" id="UP000629619"/>
    </source>
</evidence>
<dbReference type="Gene3D" id="3.20.20.70">
    <property type="entry name" value="Aldolase class I"/>
    <property type="match status" value="1"/>
</dbReference>
<sequence>MRSGVDYFVADLDERESAVMITGTHRVARMPREVGERLRRGVEHLSVEERAAWESLAVTEDAGSNRDTLQRSDLADGSDFAVNVNLTNICNLACTYCFAEGGDYGRMKEAMGEHSVGWIFTFIEENLAPGRRVRFEFFGGEPLANFPLIKAICERSERVAAERDLQFVYRISTNLTLMPAGITELFAKHRFIVSVSLDGPREVQDRNRPAKNGRGSYDRIMKNLWTLRHAADDNIILVARMTIATEQPTLVDSVRELWSLNLFDFFQIYPGVYPVNQQGKSVALTLKLGDKVLSGPQEIAYVNHFLRPGMIEQFRDFLHAYPSLFTPENRFAGVLEYERTAQMMLEGLTALSFCSGGRTYYTHSPDGTISPCHRLVGEESFDVGTGQSGLTRPHPEWRRTVDEHPVCGQCWARYLCGGGCRQENYVASGDLNVLNEESCRYQLLLAEEVVRLVARAGEPYLARDRNVFDDLFVSCGRPVTPNGRTDARPAADAVQPFELVC</sequence>
<evidence type="ECO:0000313" key="7">
    <source>
        <dbReference type="EMBL" id="GIF04001.1"/>
    </source>
</evidence>
<dbReference type="SFLD" id="SFLDG01386">
    <property type="entry name" value="main_SPASM_domain-containing"/>
    <property type="match status" value="1"/>
</dbReference>
<proteinExistence type="predicted"/>
<evidence type="ECO:0000256" key="2">
    <source>
        <dbReference type="ARBA" id="ARBA00022691"/>
    </source>
</evidence>
<dbReference type="InterPro" id="IPR023867">
    <property type="entry name" value="Sulphatase_maturase_rSAM"/>
</dbReference>
<dbReference type="InterPro" id="IPR013785">
    <property type="entry name" value="Aldolase_TIM"/>
</dbReference>
<keyword evidence="8" id="KW-1185">Reference proteome</keyword>
<dbReference type="PROSITE" id="PS51918">
    <property type="entry name" value="RADICAL_SAM"/>
    <property type="match status" value="1"/>
</dbReference>
<keyword evidence="5" id="KW-0411">Iron-sulfur</keyword>
<dbReference type="GO" id="GO:0016491">
    <property type="term" value="F:oxidoreductase activity"/>
    <property type="evidence" value="ECO:0007669"/>
    <property type="project" value="InterPro"/>
</dbReference>
<accession>A0A919N417</accession>
<dbReference type="GO" id="GO:0051536">
    <property type="term" value="F:iron-sulfur cluster binding"/>
    <property type="evidence" value="ECO:0007669"/>
    <property type="project" value="UniProtKB-KW"/>
</dbReference>
<keyword evidence="2" id="KW-0949">S-adenosyl-L-methionine</keyword>
<dbReference type="Proteomes" id="UP000629619">
    <property type="component" value="Unassembled WGS sequence"/>
</dbReference>
<dbReference type="NCBIfam" id="TIGR04085">
    <property type="entry name" value="rSAM_more_4Fe4S"/>
    <property type="match status" value="1"/>
</dbReference>
<dbReference type="SFLD" id="SFLDS00029">
    <property type="entry name" value="Radical_SAM"/>
    <property type="match status" value="1"/>
</dbReference>
<dbReference type="PANTHER" id="PTHR43273:SF8">
    <property type="entry name" value="RADICAL SAM DOMAIN PROTEIN"/>
    <property type="match status" value="1"/>
</dbReference>
<gene>
    <name evidence="7" type="ORF">Asi03nite_15390</name>
</gene>
<dbReference type="EMBL" id="BOMW01000015">
    <property type="protein sequence ID" value="GIF04001.1"/>
    <property type="molecule type" value="Genomic_DNA"/>
</dbReference>
<evidence type="ECO:0000256" key="3">
    <source>
        <dbReference type="ARBA" id="ARBA00022723"/>
    </source>
</evidence>
<dbReference type="GO" id="GO:0046872">
    <property type="term" value="F:metal ion binding"/>
    <property type="evidence" value="ECO:0007669"/>
    <property type="project" value="UniProtKB-KW"/>
</dbReference>
<evidence type="ECO:0000256" key="4">
    <source>
        <dbReference type="ARBA" id="ARBA00023004"/>
    </source>
</evidence>
<reference evidence="7" key="1">
    <citation type="submission" date="2021-01" db="EMBL/GenBank/DDBJ databases">
        <title>Whole genome shotgun sequence of Actinoplanes siamensis NBRC 109076.</title>
        <authorList>
            <person name="Komaki H."/>
            <person name="Tamura T."/>
        </authorList>
    </citation>
    <scope>NUCLEOTIDE SEQUENCE</scope>
    <source>
        <strain evidence="7">NBRC 109076</strain>
    </source>
</reference>
<dbReference type="PANTHER" id="PTHR43273">
    <property type="entry name" value="ANAEROBIC SULFATASE-MATURATING ENZYME HOMOLOG ASLB-RELATED"/>
    <property type="match status" value="1"/>
</dbReference>
<dbReference type="SFLD" id="SFLDG01384">
    <property type="entry name" value="thioether_bond_formation_requi"/>
    <property type="match status" value="1"/>
</dbReference>
<dbReference type="SFLD" id="SFLDG01067">
    <property type="entry name" value="SPASM/twitch_domain_containing"/>
    <property type="match status" value="1"/>
</dbReference>
<comment type="cofactor">
    <cofactor evidence="1">
        <name>[4Fe-4S] cluster</name>
        <dbReference type="ChEBI" id="CHEBI:49883"/>
    </cofactor>
</comment>